<evidence type="ECO:0000313" key="2">
    <source>
        <dbReference type="Proteomes" id="UP001219525"/>
    </source>
</evidence>
<evidence type="ECO:0000313" key="1">
    <source>
        <dbReference type="EMBL" id="KAJ7208485.1"/>
    </source>
</evidence>
<protein>
    <submittedName>
        <fullName evidence="1">Uncharacterized protein</fullName>
    </submittedName>
</protein>
<reference evidence="1" key="1">
    <citation type="submission" date="2023-03" db="EMBL/GenBank/DDBJ databases">
        <title>Massive genome expansion in bonnet fungi (Mycena s.s.) driven by repeated elements and novel gene families across ecological guilds.</title>
        <authorList>
            <consortium name="Lawrence Berkeley National Laboratory"/>
            <person name="Harder C.B."/>
            <person name="Miyauchi S."/>
            <person name="Viragh M."/>
            <person name="Kuo A."/>
            <person name="Thoen E."/>
            <person name="Andreopoulos B."/>
            <person name="Lu D."/>
            <person name="Skrede I."/>
            <person name="Drula E."/>
            <person name="Henrissat B."/>
            <person name="Morin E."/>
            <person name="Kohler A."/>
            <person name="Barry K."/>
            <person name="LaButti K."/>
            <person name="Morin E."/>
            <person name="Salamov A."/>
            <person name="Lipzen A."/>
            <person name="Mereny Z."/>
            <person name="Hegedus B."/>
            <person name="Baldrian P."/>
            <person name="Stursova M."/>
            <person name="Weitz H."/>
            <person name="Taylor A."/>
            <person name="Grigoriev I.V."/>
            <person name="Nagy L.G."/>
            <person name="Martin F."/>
            <person name="Kauserud H."/>
        </authorList>
    </citation>
    <scope>NUCLEOTIDE SEQUENCE</scope>
    <source>
        <strain evidence="1">9144</strain>
    </source>
</reference>
<proteinExistence type="predicted"/>
<comment type="caution">
    <text evidence="1">The sequence shown here is derived from an EMBL/GenBank/DDBJ whole genome shotgun (WGS) entry which is preliminary data.</text>
</comment>
<organism evidence="1 2">
    <name type="scientific">Mycena pura</name>
    <dbReference type="NCBI Taxonomy" id="153505"/>
    <lineage>
        <taxon>Eukaryota</taxon>
        <taxon>Fungi</taxon>
        <taxon>Dikarya</taxon>
        <taxon>Basidiomycota</taxon>
        <taxon>Agaricomycotina</taxon>
        <taxon>Agaricomycetes</taxon>
        <taxon>Agaricomycetidae</taxon>
        <taxon>Agaricales</taxon>
        <taxon>Marasmiineae</taxon>
        <taxon>Mycenaceae</taxon>
        <taxon>Mycena</taxon>
    </lineage>
</organism>
<dbReference type="EMBL" id="JARJCW010000033">
    <property type="protein sequence ID" value="KAJ7208485.1"/>
    <property type="molecule type" value="Genomic_DNA"/>
</dbReference>
<keyword evidence="2" id="KW-1185">Reference proteome</keyword>
<name>A0AAD6VCS8_9AGAR</name>
<sequence>MCYANYREGLSGLVLVQNGKFLRIPERGIEPRAATNYVSMVANGNNVTPTPFRGQSIILKDNFESKARGTQSTETSQAHVHLANSIKFAERPARARLTYSWRIGAPVNLILEHGPFTYNGAITSQLPLTHRVYLRLVASDQLPRSSAFLKVPVRQVCQSDCGGAPEFHYALSKSLPQAPGIPIETKSGLRWPGSVRGVQDFFLKQVHRPEPRTGSEQ</sequence>
<gene>
    <name evidence="1" type="ORF">GGX14DRAFT_395641</name>
</gene>
<accession>A0AAD6VCS8</accession>
<dbReference type="Proteomes" id="UP001219525">
    <property type="component" value="Unassembled WGS sequence"/>
</dbReference>
<dbReference type="AlphaFoldDB" id="A0AAD6VCS8"/>